<evidence type="ECO:0000256" key="3">
    <source>
        <dbReference type="ARBA" id="ARBA00022801"/>
    </source>
</evidence>
<dbReference type="GO" id="GO:0007265">
    <property type="term" value="P:Ras protein signal transduction"/>
    <property type="evidence" value="ECO:0007669"/>
    <property type="project" value="TreeGrafter"/>
</dbReference>
<gene>
    <name evidence="10" type="ORF">TDIB3V08_LOCUS288</name>
</gene>
<dbReference type="PANTHER" id="PTHR10336:SF6">
    <property type="entry name" value="1-PHOSPHATIDYLINOSITOL 4,5-BISPHOSPHATE PHOSPHODIESTERASE EPSILON-1"/>
    <property type="match status" value="1"/>
</dbReference>
<comment type="catalytic activity">
    <reaction evidence="1 7">
        <text>a 1,2-diacyl-sn-glycero-3-phospho-(1D-myo-inositol-4,5-bisphosphate) + H2O = 1D-myo-inositol 1,4,5-trisphosphate + a 1,2-diacyl-sn-glycerol + H(+)</text>
        <dbReference type="Rhea" id="RHEA:33179"/>
        <dbReference type="ChEBI" id="CHEBI:15377"/>
        <dbReference type="ChEBI" id="CHEBI:15378"/>
        <dbReference type="ChEBI" id="CHEBI:17815"/>
        <dbReference type="ChEBI" id="CHEBI:58456"/>
        <dbReference type="ChEBI" id="CHEBI:203600"/>
        <dbReference type="EC" id="3.1.4.11"/>
    </reaction>
</comment>
<dbReference type="GO" id="GO:0007186">
    <property type="term" value="P:G protein-coupled receptor signaling pathway"/>
    <property type="evidence" value="ECO:0007669"/>
    <property type="project" value="TreeGrafter"/>
</dbReference>
<dbReference type="AlphaFoldDB" id="A0A7R8V903"/>
<evidence type="ECO:0000256" key="8">
    <source>
        <dbReference type="SAM" id="Phobius"/>
    </source>
</evidence>
<dbReference type="CDD" id="cd08558">
    <property type="entry name" value="PI-PLCc_eukaryota"/>
    <property type="match status" value="1"/>
</dbReference>
<dbReference type="EC" id="3.1.4.11" evidence="2 7"/>
<feature type="transmembrane region" description="Helical" evidence="8">
    <location>
        <begin position="44"/>
        <end position="63"/>
    </location>
</feature>
<evidence type="ECO:0000256" key="4">
    <source>
        <dbReference type="ARBA" id="ARBA00022963"/>
    </source>
</evidence>
<dbReference type="InterPro" id="IPR011992">
    <property type="entry name" value="EF-hand-dom_pair"/>
</dbReference>
<keyword evidence="4 7" id="KW-0442">Lipid degradation</keyword>
<dbReference type="SUPFAM" id="SSF47473">
    <property type="entry name" value="EF-hand"/>
    <property type="match status" value="1"/>
</dbReference>
<feature type="domain" description="Phosphatidylinositol-specific phospholipase C X" evidence="9">
    <location>
        <begin position="363"/>
        <end position="488"/>
    </location>
</feature>
<keyword evidence="8" id="KW-1133">Transmembrane helix</keyword>
<dbReference type="GO" id="GO:0016042">
    <property type="term" value="P:lipid catabolic process"/>
    <property type="evidence" value="ECO:0007669"/>
    <property type="project" value="UniProtKB-KW"/>
</dbReference>
<evidence type="ECO:0000256" key="7">
    <source>
        <dbReference type="RuleBase" id="RU361133"/>
    </source>
</evidence>
<dbReference type="PROSITE" id="PS50007">
    <property type="entry name" value="PIPLC_X_DOMAIN"/>
    <property type="match status" value="1"/>
</dbReference>
<dbReference type="PANTHER" id="PTHR10336">
    <property type="entry name" value="PHOSPHOINOSITIDE-SPECIFIC PHOSPHOLIPASE C FAMILY PROTEIN"/>
    <property type="match status" value="1"/>
</dbReference>
<evidence type="ECO:0000256" key="1">
    <source>
        <dbReference type="ARBA" id="ARBA00001195"/>
    </source>
</evidence>
<organism evidence="10">
    <name type="scientific">Timema douglasi</name>
    <name type="common">Walking stick</name>
    <dbReference type="NCBI Taxonomy" id="61478"/>
    <lineage>
        <taxon>Eukaryota</taxon>
        <taxon>Metazoa</taxon>
        <taxon>Ecdysozoa</taxon>
        <taxon>Arthropoda</taxon>
        <taxon>Hexapoda</taxon>
        <taxon>Insecta</taxon>
        <taxon>Pterygota</taxon>
        <taxon>Neoptera</taxon>
        <taxon>Polyneoptera</taxon>
        <taxon>Phasmatodea</taxon>
        <taxon>Timematodea</taxon>
        <taxon>Timematoidea</taxon>
        <taxon>Timematidae</taxon>
        <taxon>Timema</taxon>
    </lineage>
</organism>
<dbReference type="InterPro" id="IPR017946">
    <property type="entry name" value="PLC-like_Pdiesterase_TIM-brl"/>
</dbReference>
<protein>
    <recommendedName>
        <fullName evidence="2 7">Phosphoinositide phospholipase C</fullName>
        <ecNumber evidence="2 7">3.1.4.11</ecNumber>
    </recommendedName>
</protein>
<evidence type="ECO:0000256" key="2">
    <source>
        <dbReference type="ARBA" id="ARBA00012368"/>
    </source>
</evidence>
<dbReference type="Gene3D" id="3.20.20.190">
    <property type="entry name" value="Phosphatidylinositol (PI) phosphodiesterase"/>
    <property type="match status" value="1"/>
</dbReference>
<dbReference type="Gene3D" id="1.10.238.10">
    <property type="entry name" value="EF-hand"/>
    <property type="match status" value="1"/>
</dbReference>
<name>A0A7R8V903_TIMDO</name>
<dbReference type="GO" id="GO:0051209">
    <property type="term" value="P:release of sequestered calcium ion into cytosol"/>
    <property type="evidence" value="ECO:0007669"/>
    <property type="project" value="TreeGrafter"/>
</dbReference>
<dbReference type="PRINTS" id="PR00390">
    <property type="entry name" value="PHPHLIPASEC"/>
</dbReference>
<dbReference type="GO" id="GO:0046488">
    <property type="term" value="P:phosphatidylinositol metabolic process"/>
    <property type="evidence" value="ECO:0007669"/>
    <property type="project" value="TreeGrafter"/>
</dbReference>
<dbReference type="InterPro" id="IPR000909">
    <property type="entry name" value="PLipase_C_PInositol-sp_X_dom"/>
</dbReference>
<evidence type="ECO:0000256" key="6">
    <source>
        <dbReference type="ARBA" id="ARBA00023224"/>
    </source>
</evidence>
<dbReference type="EMBL" id="OA564323">
    <property type="protein sequence ID" value="CAD7193848.1"/>
    <property type="molecule type" value="Genomic_DNA"/>
</dbReference>
<reference evidence="10" key="1">
    <citation type="submission" date="2020-11" db="EMBL/GenBank/DDBJ databases">
        <authorList>
            <person name="Tran Van P."/>
        </authorList>
    </citation>
    <scope>NUCLEOTIDE SEQUENCE</scope>
</reference>
<keyword evidence="6" id="KW-0807">Transducer</keyword>
<keyword evidence="8" id="KW-0472">Membrane</keyword>
<accession>A0A7R8V903</accession>
<dbReference type="GO" id="GO:0048015">
    <property type="term" value="P:phosphatidylinositol-mediated signaling"/>
    <property type="evidence" value="ECO:0007669"/>
    <property type="project" value="TreeGrafter"/>
</dbReference>
<feature type="transmembrane region" description="Helical" evidence="8">
    <location>
        <begin position="75"/>
        <end position="93"/>
    </location>
</feature>
<keyword evidence="8" id="KW-0812">Transmembrane</keyword>
<dbReference type="InterPro" id="IPR015359">
    <property type="entry name" value="PLC_EF-hand-like"/>
</dbReference>
<evidence type="ECO:0000259" key="9">
    <source>
        <dbReference type="SMART" id="SM00148"/>
    </source>
</evidence>
<dbReference type="SMART" id="SM00148">
    <property type="entry name" value="PLCXc"/>
    <property type="match status" value="1"/>
</dbReference>
<keyword evidence="3 7" id="KW-0378">Hydrolase</keyword>
<keyword evidence="5 7" id="KW-0443">Lipid metabolism</keyword>
<dbReference type="SUPFAM" id="SSF51695">
    <property type="entry name" value="PLC-like phosphodiesterases"/>
    <property type="match status" value="1"/>
</dbReference>
<evidence type="ECO:0000256" key="5">
    <source>
        <dbReference type="ARBA" id="ARBA00023098"/>
    </source>
</evidence>
<feature type="transmembrane region" description="Helical" evidence="8">
    <location>
        <begin position="139"/>
        <end position="157"/>
    </location>
</feature>
<feature type="transmembrane region" description="Helical" evidence="8">
    <location>
        <begin position="105"/>
        <end position="127"/>
    </location>
</feature>
<dbReference type="Pfam" id="PF00388">
    <property type="entry name" value="PI-PLC-X"/>
    <property type="match status" value="1"/>
</dbReference>
<dbReference type="GO" id="GO:0004435">
    <property type="term" value="F:phosphatidylinositol-4,5-bisphosphate phospholipase C activity"/>
    <property type="evidence" value="ECO:0007669"/>
    <property type="project" value="UniProtKB-EC"/>
</dbReference>
<evidence type="ECO:0000313" key="10">
    <source>
        <dbReference type="EMBL" id="CAD7193848.1"/>
    </source>
</evidence>
<proteinExistence type="predicted"/>
<dbReference type="FunFam" id="3.20.20.190:FF:000084">
    <property type="match status" value="1"/>
</dbReference>
<dbReference type="InterPro" id="IPR001192">
    <property type="entry name" value="PI-PLC_fam"/>
</dbReference>
<dbReference type="Pfam" id="PF09279">
    <property type="entry name" value="EF-hand_like"/>
    <property type="match status" value="1"/>
</dbReference>
<sequence>MDDGLDTCLIAGGRKKQKLIRTSNFNETYNDCGFLVCLKMYTGFLLEMVMYTGFLLEMMMMYTEFLVELMMCTEFLVELMMCTEFIVEMMIYTEFLVELMMCTGFLVELMMCTGFLVELMMCTEFIVELMMCTGFIVEIMMYTGFLVELMMCTGFLVDRMMCTGFLVELMMCTGFLVGLMMCTGFLVDRMMCTGFLVGLMILRARKDLRDLFEQQAITCRSMSDSSLNDGSIKSSPEHVTRPPQRIGLLTRNSSLDLFEYKSSANLQKKKIFDAIAAASIVANCAGVDTSKSQMITLATFTKFLETRQMELRSEEEVRSLIQRHEPDPLLRLQSCLSFEGFSRYLMDKDNYAFTSERMGPDESEMDHPLSHYYIASSHNTYLTGHQLKGESSVELYSQVLLTGCRCVELDCWDGDDGSPLIYHGLTFTTKIPFRSVVEAINRSAFVTSPYPVILSIENHCSVQQQARMAHIFQVCWYFSPLTLSIRTTAL</sequence>